<dbReference type="Pfam" id="PF01464">
    <property type="entry name" value="SLT"/>
    <property type="match status" value="1"/>
</dbReference>
<dbReference type="HAMAP" id="MF_02016">
    <property type="entry name" value="MltF"/>
    <property type="match status" value="1"/>
</dbReference>
<dbReference type="InterPro" id="IPR000189">
    <property type="entry name" value="Transglyc_AS"/>
</dbReference>
<comment type="subcellular location">
    <subcellularLocation>
        <location evidence="8">Cell outer membrane</location>
        <topology evidence="8">Peripheral membrane protein</topology>
    </subcellularLocation>
    <text evidence="8">Attached to the inner leaflet of the outer membrane.</text>
</comment>
<comment type="caution">
    <text evidence="10">The sequence shown here is derived from an EMBL/GenBank/DDBJ whole genome shotgun (WGS) entry which is preliminary data.</text>
</comment>
<dbReference type="Proteomes" id="UP000886251">
    <property type="component" value="Unassembled WGS sequence"/>
</dbReference>
<dbReference type="InterPro" id="IPR001638">
    <property type="entry name" value="Solute-binding_3/MltF_N"/>
</dbReference>
<comment type="catalytic activity">
    <reaction evidence="8">
        <text>Exolytic cleavage of the (1-&gt;4)-beta-glycosidic linkage between N-acetylmuramic acid (MurNAc) and N-acetylglucosamine (GlcNAc) residues in peptidoglycan, from either the reducing or the non-reducing ends of the peptidoglycan chains, with concomitant formation of a 1,6-anhydrobond in the MurNAc residue.</text>
        <dbReference type="EC" id="4.2.2.n1"/>
    </reaction>
</comment>
<evidence type="ECO:0000256" key="3">
    <source>
        <dbReference type="ARBA" id="ARBA00022729"/>
    </source>
</evidence>
<dbReference type="SUPFAM" id="SSF53955">
    <property type="entry name" value="Lysozyme-like"/>
    <property type="match status" value="1"/>
</dbReference>
<comment type="similarity">
    <text evidence="1">Belongs to the transglycosylase Slt family.</text>
</comment>
<evidence type="ECO:0000256" key="7">
    <source>
        <dbReference type="ARBA" id="ARBA00023316"/>
    </source>
</evidence>
<dbReference type="GO" id="GO:0008933">
    <property type="term" value="F:peptidoglycan lytic transglycosylase activity"/>
    <property type="evidence" value="ECO:0007669"/>
    <property type="project" value="UniProtKB-UniRule"/>
</dbReference>
<dbReference type="GO" id="GO:0071555">
    <property type="term" value="P:cell wall organization"/>
    <property type="evidence" value="ECO:0007669"/>
    <property type="project" value="UniProtKB-KW"/>
</dbReference>
<comment type="function">
    <text evidence="8">Murein-degrading enzyme that degrades murein glycan strands and insoluble, high-molecular weight murein sacculi, with the concomitant formation of a 1,6-anhydromuramoyl product. Lytic transglycosylases (LTs) play an integral role in the metabolism of the peptidoglycan (PG) sacculus. Their lytic action creates space within the PG sacculus to allow for its expansion as well as for the insertion of various structures such as secretion systems and flagella.</text>
</comment>
<comment type="similarity">
    <text evidence="8">In the N-terminal section; belongs to the bacterial solute-binding protein 3 family.</text>
</comment>
<dbReference type="GO" id="GO:0009279">
    <property type="term" value="C:cell outer membrane"/>
    <property type="evidence" value="ECO:0007669"/>
    <property type="project" value="UniProtKB-SubCell"/>
</dbReference>
<keyword evidence="4 8" id="KW-0472">Membrane</keyword>
<keyword evidence="3 8" id="KW-0732">Signal</keyword>
<accession>A0A831RJI3</accession>
<comment type="similarity">
    <text evidence="8">In the C-terminal section; belongs to the transglycosylase Slt family.</text>
</comment>
<keyword evidence="6 8" id="KW-0456">Lyase</keyword>
<gene>
    <name evidence="8 10" type="primary">mltF</name>
    <name evidence="10" type="ORF">ENI96_05055</name>
</gene>
<dbReference type="PANTHER" id="PTHR35936">
    <property type="entry name" value="MEMBRANE-BOUND LYTIC MUREIN TRANSGLYCOSYLASE F"/>
    <property type="match status" value="1"/>
</dbReference>
<dbReference type="InterPro" id="IPR008258">
    <property type="entry name" value="Transglycosylase_SLT_dom_1"/>
</dbReference>
<evidence type="ECO:0000256" key="4">
    <source>
        <dbReference type="ARBA" id="ARBA00023136"/>
    </source>
</evidence>
<organism evidence="10">
    <name type="scientific">Sedimenticola thiotaurini</name>
    <dbReference type="NCBI Taxonomy" id="1543721"/>
    <lineage>
        <taxon>Bacteria</taxon>
        <taxon>Pseudomonadati</taxon>
        <taxon>Pseudomonadota</taxon>
        <taxon>Gammaproteobacteria</taxon>
        <taxon>Chromatiales</taxon>
        <taxon>Sedimenticolaceae</taxon>
        <taxon>Sedimenticola</taxon>
    </lineage>
</organism>
<comment type="domain">
    <text evidence="8">The N-terminal domain does not have lytic activity and probably modulates enzymatic activity. The C-terminal domain is the catalytic active domain.</text>
</comment>
<comment type="similarity">
    <text evidence="2">Belongs to the bacterial solute-binding protein 3 family.</text>
</comment>
<evidence type="ECO:0000256" key="8">
    <source>
        <dbReference type="HAMAP-Rule" id="MF_02016"/>
    </source>
</evidence>
<feature type="active site" evidence="8">
    <location>
        <position position="311"/>
    </location>
</feature>
<dbReference type="GO" id="GO:0016998">
    <property type="term" value="P:cell wall macromolecule catabolic process"/>
    <property type="evidence" value="ECO:0007669"/>
    <property type="project" value="UniProtKB-UniRule"/>
</dbReference>
<dbReference type="InterPro" id="IPR023346">
    <property type="entry name" value="Lysozyme-like_dom_sf"/>
</dbReference>
<dbReference type="NCBIfam" id="NF008112">
    <property type="entry name" value="PRK10859.1"/>
    <property type="match status" value="1"/>
</dbReference>
<protein>
    <recommendedName>
        <fullName evidence="8">Membrane-bound lytic murein transglycosylase F</fullName>
        <ecNumber evidence="8">4.2.2.n1</ecNumber>
    </recommendedName>
    <alternativeName>
        <fullName evidence="8">Murein lyase F</fullName>
    </alternativeName>
</protein>
<evidence type="ECO:0000256" key="1">
    <source>
        <dbReference type="ARBA" id="ARBA00007734"/>
    </source>
</evidence>
<dbReference type="InterPro" id="IPR023703">
    <property type="entry name" value="MltF"/>
</dbReference>
<dbReference type="SUPFAM" id="SSF53850">
    <property type="entry name" value="Periplasmic binding protein-like II"/>
    <property type="match status" value="1"/>
</dbReference>
<dbReference type="AlphaFoldDB" id="A0A831RJI3"/>
<dbReference type="Gene3D" id="3.40.190.10">
    <property type="entry name" value="Periplasmic binding protein-like II"/>
    <property type="match status" value="2"/>
</dbReference>
<evidence type="ECO:0000256" key="5">
    <source>
        <dbReference type="ARBA" id="ARBA00023237"/>
    </source>
</evidence>
<dbReference type="CDD" id="cd01009">
    <property type="entry name" value="PBP2_YfhD_N"/>
    <property type="match status" value="1"/>
</dbReference>
<dbReference type="SMART" id="SM00062">
    <property type="entry name" value="PBPb"/>
    <property type="match status" value="1"/>
</dbReference>
<keyword evidence="5 8" id="KW-0998">Cell outer membrane</keyword>
<evidence type="ECO:0000256" key="2">
    <source>
        <dbReference type="ARBA" id="ARBA00010333"/>
    </source>
</evidence>
<dbReference type="GO" id="GO:0009253">
    <property type="term" value="P:peptidoglycan catabolic process"/>
    <property type="evidence" value="ECO:0007669"/>
    <property type="project" value="TreeGrafter"/>
</dbReference>
<dbReference type="Pfam" id="PF00497">
    <property type="entry name" value="SBP_bac_3"/>
    <property type="match status" value="1"/>
</dbReference>
<dbReference type="EC" id="4.2.2.n1" evidence="8"/>
<dbReference type="Gene3D" id="1.10.530.10">
    <property type="match status" value="1"/>
</dbReference>
<dbReference type="PANTHER" id="PTHR35936:SF32">
    <property type="entry name" value="MEMBRANE-BOUND LYTIC MUREIN TRANSGLYCOSYLASE F"/>
    <property type="match status" value="1"/>
</dbReference>
<feature type="domain" description="Solute-binding protein family 3/N-terminal" evidence="9">
    <location>
        <begin position="40"/>
        <end position="264"/>
    </location>
</feature>
<dbReference type="CDD" id="cd13403">
    <property type="entry name" value="MLTF-like"/>
    <property type="match status" value="1"/>
</dbReference>
<name>A0A831RJI3_9GAMM</name>
<dbReference type="PROSITE" id="PS00922">
    <property type="entry name" value="TRANSGLYCOSYLASE"/>
    <property type="match status" value="1"/>
</dbReference>
<evidence type="ECO:0000256" key="6">
    <source>
        <dbReference type="ARBA" id="ARBA00023239"/>
    </source>
</evidence>
<sequence length="474" mass="54245">MRPPLSSARFLYTMVLLLPLLLPGCSIPKPLIDQIRERGELTVATRDSLAAYYEGLNGPDGLEYELASRFAHELGVKVRFLTPEQPGDLLPMVIRGEADFAAAAIAVTDRLRLRVKFTPPYQEITQQLVYRSGSPRPKTIREAGEGILEVAAGSSQEEILKRLRQEEPELEWNANPELDTQELLTLVWEQLIDYTIADSNEVILFRRFHPEIRVAFDVSEPMPLAWAFPHAEDSSLYEAASRFIQRLRNDGTLAQLIERYYGHVEQLNFVDTRTFRRHINSRLPALVPHFQEAAEQTGIDWRLLAAIGYQESHWDPKAVSPTGVRGIMMLTRDTAIQMGVKDRSDPRQSILGGARYLRRMEKKIPARIQEPDRLWLALAGYNIGFGHLEDARILTQRGGADPDKWSDVKRFLPLLAKERFFKTVKRGFARGREPVTYVDNIRSYYELLQWDQQQRLEAVREPEQLPLPRAPAAL</sequence>
<feature type="region of interest" description="LT domain" evidence="8">
    <location>
        <begin position="265"/>
        <end position="474"/>
    </location>
</feature>
<dbReference type="EMBL" id="DRKP01000059">
    <property type="protein sequence ID" value="HEB95783.1"/>
    <property type="molecule type" value="Genomic_DNA"/>
</dbReference>
<evidence type="ECO:0000313" key="10">
    <source>
        <dbReference type="EMBL" id="HEB95783.1"/>
    </source>
</evidence>
<comment type="caution">
    <text evidence="8">Lacks conserved residue(s) required for the propagation of feature annotation.</text>
</comment>
<keyword evidence="7 8" id="KW-0961">Cell wall biogenesis/degradation</keyword>
<evidence type="ECO:0000259" key="9">
    <source>
        <dbReference type="SMART" id="SM00062"/>
    </source>
</evidence>
<proteinExistence type="inferred from homology"/>
<reference evidence="10" key="1">
    <citation type="journal article" date="2020" name="mSystems">
        <title>Genome- and Community-Level Interaction Insights into Carbon Utilization and Element Cycling Functions of Hydrothermarchaeota in Hydrothermal Sediment.</title>
        <authorList>
            <person name="Zhou Z."/>
            <person name="Liu Y."/>
            <person name="Xu W."/>
            <person name="Pan J."/>
            <person name="Luo Z.H."/>
            <person name="Li M."/>
        </authorList>
    </citation>
    <scope>NUCLEOTIDE SEQUENCE [LARGE SCALE GENOMIC DNA]</scope>
    <source>
        <strain evidence="10">HyVt-443</strain>
    </source>
</reference>